<sequence>MFRTAAARLAPLAVAVLVAATALPASAEVVDPAPIGPHQYFYGFVNGQTGHTIIKMACYGPVFPGQTGHPFPGQTVEVRPVAISSSSASVGYTGSGGTSIAVDLGDPSTVARALVLRYYGVKAEIPATATLPCYGSGKVTFTPVADSWTARQATVLVDYVGQP</sequence>
<dbReference type="OrthoDB" id="3540818at2"/>
<evidence type="ECO:0000313" key="3">
    <source>
        <dbReference type="Proteomes" id="UP000186096"/>
    </source>
</evidence>
<dbReference type="EMBL" id="FTNI01000001">
    <property type="protein sequence ID" value="SIQ28787.1"/>
    <property type="molecule type" value="Genomic_DNA"/>
</dbReference>
<accession>A0A1N6RJ27</accession>
<feature type="chain" id="PRO_5012297558" evidence="1">
    <location>
        <begin position="28"/>
        <end position="163"/>
    </location>
</feature>
<keyword evidence="3" id="KW-1185">Reference proteome</keyword>
<evidence type="ECO:0000313" key="2">
    <source>
        <dbReference type="EMBL" id="SIQ28787.1"/>
    </source>
</evidence>
<protein>
    <submittedName>
        <fullName evidence="2">Uncharacterized protein</fullName>
    </submittedName>
</protein>
<proteinExistence type="predicted"/>
<dbReference type="Proteomes" id="UP000186096">
    <property type="component" value="Unassembled WGS sequence"/>
</dbReference>
<keyword evidence="1" id="KW-0732">Signal</keyword>
<evidence type="ECO:0000256" key="1">
    <source>
        <dbReference type="SAM" id="SignalP"/>
    </source>
</evidence>
<dbReference type="AlphaFoldDB" id="A0A1N6RJ27"/>
<organism evidence="2 3">
    <name type="scientific">Microbispora rosea</name>
    <dbReference type="NCBI Taxonomy" id="58117"/>
    <lineage>
        <taxon>Bacteria</taxon>
        <taxon>Bacillati</taxon>
        <taxon>Actinomycetota</taxon>
        <taxon>Actinomycetes</taxon>
        <taxon>Streptosporangiales</taxon>
        <taxon>Streptosporangiaceae</taxon>
        <taxon>Microbispora</taxon>
    </lineage>
</organism>
<feature type="signal peptide" evidence="1">
    <location>
        <begin position="1"/>
        <end position="27"/>
    </location>
</feature>
<gene>
    <name evidence="2" type="ORF">SAMN05421833_101405</name>
</gene>
<dbReference type="RefSeq" id="WP_076432203.1">
    <property type="nucleotide sequence ID" value="NZ_FTNI01000001.1"/>
</dbReference>
<name>A0A1N6RJ27_9ACTN</name>
<reference evidence="3" key="1">
    <citation type="submission" date="2017-01" db="EMBL/GenBank/DDBJ databases">
        <authorList>
            <person name="Varghese N."/>
            <person name="Submissions S."/>
        </authorList>
    </citation>
    <scope>NUCLEOTIDE SEQUENCE [LARGE SCALE GENOMIC DNA]</scope>
    <source>
        <strain evidence="3">ATCC 12950</strain>
    </source>
</reference>